<dbReference type="GO" id="GO:0055085">
    <property type="term" value="P:transmembrane transport"/>
    <property type="evidence" value="ECO:0007669"/>
    <property type="project" value="InterPro"/>
</dbReference>
<reference evidence="8 9" key="1">
    <citation type="submission" date="2018-04" db="EMBL/GenBank/DDBJ databases">
        <title>Genomic Encyclopedia of Archaeal and Bacterial Type Strains, Phase II (KMG-II): from individual species to whole genera.</title>
        <authorList>
            <person name="Goeker M."/>
        </authorList>
    </citation>
    <scope>NUCLEOTIDE SEQUENCE [LARGE SCALE GENOMIC DNA]</scope>
    <source>
        <strain evidence="8 9">DSM 18806</strain>
    </source>
</reference>
<dbReference type="PANTHER" id="PTHR30177">
    <property type="entry name" value="GLYCINE BETAINE/L-PROLINE TRANSPORT SYSTEM PERMEASE PROTEIN PROW"/>
    <property type="match status" value="1"/>
</dbReference>
<dbReference type="FunFam" id="1.10.3720.10:FF:000001">
    <property type="entry name" value="Glycine betaine ABC transporter, permease"/>
    <property type="match status" value="1"/>
</dbReference>
<dbReference type="Pfam" id="PF00528">
    <property type="entry name" value="BPD_transp_1"/>
    <property type="match status" value="1"/>
</dbReference>
<name>A0A2T5I7J7_9LACT</name>
<protein>
    <submittedName>
        <fullName evidence="8">Osmoprotectant transport system permease protein</fullName>
    </submittedName>
</protein>
<dbReference type="SUPFAM" id="SSF161098">
    <property type="entry name" value="MetI-like"/>
    <property type="match status" value="1"/>
</dbReference>
<dbReference type="PROSITE" id="PS50928">
    <property type="entry name" value="ABC_TM1"/>
    <property type="match status" value="1"/>
</dbReference>
<feature type="transmembrane region" description="Helical" evidence="6">
    <location>
        <begin position="214"/>
        <end position="236"/>
    </location>
</feature>
<keyword evidence="5 6" id="KW-0472">Membrane</keyword>
<keyword evidence="9" id="KW-1185">Reference proteome</keyword>
<dbReference type="CDD" id="cd06261">
    <property type="entry name" value="TM_PBP2"/>
    <property type="match status" value="1"/>
</dbReference>
<evidence type="ECO:0000313" key="9">
    <source>
        <dbReference type="Proteomes" id="UP000244161"/>
    </source>
</evidence>
<dbReference type="EMBL" id="QAOM01000035">
    <property type="protein sequence ID" value="PTQ79793.1"/>
    <property type="molecule type" value="Genomic_DNA"/>
</dbReference>
<keyword evidence="4 6" id="KW-1133">Transmembrane helix</keyword>
<dbReference type="OrthoDB" id="9801163at2"/>
<evidence type="ECO:0000256" key="1">
    <source>
        <dbReference type="ARBA" id="ARBA00004141"/>
    </source>
</evidence>
<comment type="subcellular location">
    <subcellularLocation>
        <location evidence="6">Cell membrane</location>
        <topology evidence="6">Multi-pass membrane protein</topology>
    </subcellularLocation>
    <subcellularLocation>
        <location evidence="1">Membrane</location>
        <topology evidence="1">Multi-pass membrane protein</topology>
    </subcellularLocation>
</comment>
<feature type="transmembrane region" description="Helical" evidence="6">
    <location>
        <begin position="49"/>
        <end position="76"/>
    </location>
</feature>
<dbReference type="Proteomes" id="UP000244161">
    <property type="component" value="Unassembled WGS sequence"/>
</dbReference>
<dbReference type="AlphaFoldDB" id="A0A2T5I7J7"/>
<keyword evidence="3 6" id="KW-0812">Transmembrane</keyword>
<feature type="domain" description="ABC transmembrane type-1" evidence="7">
    <location>
        <begin position="52"/>
        <end position="237"/>
    </location>
</feature>
<sequence>MKSDKKGLVVAALLAIVLVIIVAYSEGFESILYKFFSSKSTEGSRTLLVVYFMEHIWMVLLSSLTAVALGGILGIFVTTNYGHEFKELLLKIVNLGQAFPSPALLALTVPLLGYGIKGALIALVVYALMPITYNVVVGIEEVPKDIIDAAKGMGMTEAEIYIKVKIPLALNVILGGIRTALVINISATTLAAAVGAGGLGVLVVNGVRTFDMVLILEGAIPVTLLAIIVELLLNVLQEKLIWNA</sequence>
<dbReference type="GO" id="GO:0005886">
    <property type="term" value="C:plasma membrane"/>
    <property type="evidence" value="ECO:0007669"/>
    <property type="project" value="UniProtKB-SubCell"/>
</dbReference>
<evidence type="ECO:0000256" key="3">
    <source>
        <dbReference type="ARBA" id="ARBA00022692"/>
    </source>
</evidence>
<organism evidence="8 9">
    <name type="scientific">Trichococcus patagoniensis</name>
    <dbReference type="NCBI Taxonomy" id="382641"/>
    <lineage>
        <taxon>Bacteria</taxon>
        <taxon>Bacillati</taxon>
        <taxon>Bacillota</taxon>
        <taxon>Bacilli</taxon>
        <taxon>Lactobacillales</taxon>
        <taxon>Carnobacteriaceae</taxon>
        <taxon>Trichococcus</taxon>
    </lineage>
</organism>
<feature type="transmembrane region" description="Helical" evidence="6">
    <location>
        <begin position="88"/>
        <end position="112"/>
    </location>
</feature>
<comment type="similarity">
    <text evidence="6">Belongs to the binding-protein-dependent transport system permease family.</text>
</comment>
<evidence type="ECO:0000256" key="6">
    <source>
        <dbReference type="RuleBase" id="RU363032"/>
    </source>
</evidence>
<proteinExistence type="inferred from homology"/>
<dbReference type="Gene3D" id="1.10.3720.10">
    <property type="entry name" value="MetI-like"/>
    <property type="match status" value="1"/>
</dbReference>
<evidence type="ECO:0000256" key="4">
    <source>
        <dbReference type="ARBA" id="ARBA00022989"/>
    </source>
</evidence>
<dbReference type="InterPro" id="IPR000515">
    <property type="entry name" value="MetI-like"/>
</dbReference>
<gene>
    <name evidence="8" type="ORF">C8U37_1355</name>
</gene>
<keyword evidence="2 6" id="KW-0813">Transport</keyword>
<comment type="caution">
    <text evidence="8">The sequence shown here is derived from an EMBL/GenBank/DDBJ whole genome shotgun (WGS) entry which is preliminary data.</text>
</comment>
<evidence type="ECO:0000259" key="7">
    <source>
        <dbReference type="PROSITE" id="PS50928"/>
    </source>
</evidence>
<dbReference type="RefSeq" id="WP_108033857.1">
    <property type="nucleotide sequence ID" value="NZ_QAOM01000035.1"/>
</dbReference>
<dbReference type="InterPro" id="IPR035906">
    <property type="entry name" value="MetI-like_sf"/>
</dbReference>
<accession>A0A2T5I7J7</accession>
<feature type="transmembrane region" description="Helical" evidence="6">
    <location>
        <begin position="118"/>
        <end position="139"/>
    </location>
</feature>
<dbReference type="InterPro" id="IPR051204">
    <property type="entry name" value="ABC_transp_perm/SBD"/>
</dbReference>
<feature type="transmembrane region" description="Helical" evidence="6">
    <location>
        <begin position="187"/>
        <end position="207"/>
    </location>
</feature>
<evidence type="ECO:0000313" key="8">
    <source>
        <dbReference type="EMBL" id="PTQ79793.1"/>
    </source>
</evidence>
<evidence type="ECO:0000256" key="2">
    <source>
        <dbReference type="ARBA" id="ARBA00022448"/>
    </source>
</evidence>
<evidence type="ECO:0000256" key="5">
    <source>
        <dbReference type="ARBA" id="ARBA00023136"/>
    </source>
</evidence>